<name>A0A7D9H6E1_DEKBR</name>
<protein>
    <submittedName>
        <fullName evidence="11">DEBR0S5_05556g1_1</fullName>
    </submittedName>
</protein>
<comment type="subcellular location">
    <subcellularLocation>
        <location evidence="1">Membrane</location>
        <topology evidence="1">Multi-pass membrane protein</topology>
    </subcellularLocation>
</comment>
<feature type="transmembrane region" description="Helical" evidence="10">
    <location>
        <begin position="689"/>
        <end position="709"/>
    </location>
</feature>
<feature type="transmembrane region" description="Helical" evidence="10">
    <location>
        <begin position="132"/>
        <end position="150"/>
    </location>
</feature>
<feature type="transmembrane region" description="Helical" evidence="10">
    <location>
        <begin position="535"/>
        <end position="559"/>
    </location>
</feature>
<evidence type="ECO:0000256" key="3">
    <source>
        <dbReference type="ARBA" id="ARBA00022448"/>
    </source>
</evidence>
<dbReference type="Proteomes" id="UP000478008">
    <property type="component" value="Unassembled WGS sequence"/>
</dbReference>
<evidence type="ECO:0000313" key="12">
    <source>
        <dbReference type="Proteomes" id="UP000478008"/>
    </source>
</evidence>
<feature type="transmembrane region" description="Helical" evidence="10">
    <location>
        <begin position="416"/>
        <end position="438"/>
    </location>
</feature>
<dbReference type="GO" id="GO:0035673">
    <property type="term" value="F:oligopeptide transmembrane transporter activity"/>
    <property type="evidence" value="ECO:0007669"/>
    <property type="project" value="InterPro"/>
</dbReference>
<dbReference type="PANTHER" id="PTHR22601">
    <property type="entry name" value="ISP4 LIKE PROTEIN"/>
    <property type="match status" value="1"/>
</dbReference>
<reference evidence="11 12" key="1">
    <citation type="submission" date="2019-07" db="EMBL/GenBank/DDBJ databases">
        <authorList>
            <person name="Friedrich A."/>
            <person name="Schacherer J."/>
        </authorList>
    </citation>
    <scope>NUCLEOTIDE SEQUENCE [LARGE SCALE GENOMIC DNA]</scope>
</reference>
<keyword evidence="12" id="KW-1185">Reference proteome</keyword>
<dbReference type="AlphaFoldDB" id="A0A7D9H6E1"/>
<evidence type="ECO:0000256" key="10">
    <source>
        <dbReference type="SAM" id="Phobius"/>
    </source>
</evidence>
<feature type="transmembrane region" description="Helical" evidence="10">
    <location>
        <begin position="509"/>
        <end position="528"/>
    </location>
</feature>
<feature type="transmembrane region" description="Helical" evidence="10">
    <location>
        <begin position="269"/>
        <end position="287"/>
    </location>
</feature>
<feature type="transmembrane region" description="Helical" evidence="10">
    <location>
        <begin position="350"/>
        <end position="369"/>
    </location>
</feature>
<feature type="transmembrane region" description="Helical" evidence="10">
    <location>
        <begin position="621"/>
        <end position="638"/>
    </location>
</feature>
<keyword evidence="6" id="KW-0653">Protein transport</keyword>
<evidence type="ECO:0000256" key="6">
    <source>
        <dbReference type="ARBA" id="ARBA00022927"/>
    </source>
</evidence>
<dbReference type="GO" id="GO:0016020">
    <property type="term" value="C:membrane"/>
    <property type="evidence" value="ECO:0007669"/>
    <property type="project" value="UniProtKB-SubCell"/>
</dbReference>
<feature type="transmembrane region" description="Helical" evidence="10">
    <location>
        <begin position="203"/>
        <end position="225"/>
    </location>
</feature>
<dbReference type="EMBL" id="CABFWN010000005">
    <property type="protein sequence ID" value="VUG19545.1"/>
    <property type="molecule type" value="Genomic_DNA"/>
</dbReference>
<keyword evidence="8 10" id="KW-0472">Membrane</keyword>
<comment type="similarity">
    <text evidence="2">Belongs to the oligopeptide OPT transporter family.</text>
</comment>
<dbReference type="GO" id="GO:0015031">
    <property type="term" value="P:protein transport"/>
    <property type="evidence" value="ECO:0007669"/>
    <property type="project" value="UniProtKB-KW"/>
</dbReference>
<evidence type="ECO:0000256" key="7">
    <source>
        <dbReference type="ARBA" id="ARBA00022989"/>
    </source>
</evidence>
<feature type="transmembrane region" description="Helical" evidence="10">
    <location>
        <begin position="107"/>
        <end position="126"/>
    </location>
</feature>
<accession>A0A7D9H6E1</accession>
<evidence type="ECO:0000256" key="9">
    <source>
        <dbReference type="SAM" id="MobiDB-lite"/>
    </source>
</evidence>
<evidence type="ECO:0000256" key="5">
    <source>
        <dbReference type="ARBA" id="ARBA00022856"/>
    </source>
</evidence>
<dbReference type="InterPro" id="IPR004648">
    <property type="entry name" value="Oligpept_transpt"/>
</dbReference>
<keyword evidence="4 10" id="KW-0812">Transmembrane</keyword>
<feature type="region of interest" description="Disordered" evidence="9">
    <location>
        <begin position="1"/>
        <end position="27"/>
    </location>
</feature>
<evidence type="ECO:0000256" key="8">
    <source>
        <dbReference type="ARBA" id="ARBA00023136"/>
    </source>
</evidence>
<feature type="transmembrane region" description="Helical" evidence="10">
    <location>
        <begin position="767"/>
        <end position="792"/>
    </location>
</feature>
<evidence type="ECO:0000313" key="11">
    <source>
        <dbReference type="EMBL" id="VUG19545.1"/>
    </source>
</evidence>
<keyword evidence="5" id="KW-0571">Peptide transport</keyword>
<keyword evidence="7 10" id="KW-1133">Transmembrane helix</keyword>
<organism evidence="11 12">
    <name type="scientific">Dekkera bruxellensis</name>
    <name type="common">Brettanomyces custersii</name>
    <dbReference type="NCBI Taxonomy" id="5007"/>
    <lineage>
        <taxon>Eukaryota</taxon>
        <taxon>Fungi</taxon>
        <taxon>Dikarya</taxon>
        <taxon>Ascomycota</taxon>
        <taxon>Saccharomycotina</taxon>
        <taxon>Pichiomycetes</taxon>
        <taxon>Pichiales</taxon>
        <taxon>Pichiaceae</taxon>
        <taxon>Brettanomyces</taxon>
    </lineage>
</organism>
<dbReference type="InterPro" id="IPR004813">
    <property type="entry name" value="OPT"/>
</dbReference>
<dbReference type="Pfam" id="PF03169">
    <property type="entry name" value="OPT"/>
    <property type="match status" value="1"/>
</dbReference>
<feature type="transmembrane region" description="Helical" evidence="10">
    <location>
        <begin position="729"/>
        <end position="755"/>
    </location>
</feature>
<keyword evidence="3" id="KW-0813">Transport</keyword>
<evidence type="ECO:0000256" key="4">
    <source>
        <dbReference type="ARBA" id="ARBA00022692"/>
    </source>
</evidence>
<dbReference type="NCBIfam" id="TIGR00728">
    <property type="entry name" value="OPT_sfam"/>
    <property type="match status" value="1"/>
</dbReference>
<gene>
    <name evidence="11" type="ORF">DEBR0S5_05556G</name>
</gene>
<evidence type="ECO:0000256" key="1">
    <source>
        <dbReference type="ARBA" id="ARBA00004141"/>
    </source>
</evidence>
<proteinExistence type="inferred from homology"/>
<sequence length="828" mass="92897">MPQLFPGHADNDVKSVTSEQQDKELEGTKLSGSLSFITNEKKGLSGVSVNKIIPAEDSSSDAEEKGIPDLGDITLGKNSFDTNKDIVEKIIDSTDNPNDRCWTFRSVLIGCGLAIFGGVLQCLFYFKPQTILVNGVFLMLIANTFGEFLARVIPKRMKWLNPGPFNRKELTIATITADSASSCALAVEVIAVQKLWYGQDVSWGSGIFLTLTSQLLGYSFVGLGLKKALLYPTEMFFPNNLAEVSTIHALHNGKSDPVKMKRTKKQLKWFYYCFLAMLLYEIVPEWIFPWLVGVSVPCLAAPHSSTVSRIFGGTNNNEGLGLLSFCFDWNYISSTASPLLIPLTATLNNLAGYFLCIIVFCAVYYGNVWKAKNFPFLSQSLYYESSKPGDYQTYNQSAILDKNNIMNPTLLKKQGIPFMTATYAVYLLVTNLSVGATFTHMFLFHRKEVAICFRWVKGLKAFFKNWKQNLKFWKTLRSDPRLDENGKLPEIYDDVHMRAMLKYKEVPTWWYALLLIVTFVIALVCLYCGKTGLPWYMLVFALVLAYPLTLFLGGLYAIFGFGGTQMQTVIQMIGGFTMRQPKPLANMYFTLYGYNSVGQAFLLLNDLKKGQYVKIPPKDTFFAQILGSIIGAIFNYIMMNSIVSAQGSILKDIESTSVVWSGQNVQQYNTQGIAWGALSKEMFGINGTYHMIPLALVIGFFLPVPFYLLHKLRPKLGLNNVNTPILIWYIGWLCVGVNSSITVYFIAAFISQWYLRKYKPTFFKKYNYVVSAGLIGGAQVAVFILSFTIFGAGGANTTHNFPRWWGNLNGATGILENFDHCKYTNYGE</sequence>
<evidence type="ECO:0000256" key="2">
    <source>
        <dbReference type="ARBA" id="ARBA00008807"/>
    </source>
</evidence>